<proteinExistence type="predicted"/>
<sequence>NGQKIIGMEKVNCLTIVEDLREISEKYKEKDLDLALEAREVCHDYLVKEMKENYPCSRLEEKVNSVDVSIIGVEHTKEFFEKYKSFLEEKISQADAVILEDVIGGNFWDHEFYRKIGEIASSQQKKVYQTDTIRRLPGFVDLLQEVAGVSLIVLGFSVGLLGFGLGSLGGTSLGVYLFLGSHDGRALRYLIHKGSHYGLDNLLSYGYTDYRDATIADGIDKLCHENDGIKKFVCIHGNDHSEPIKKYLKNPTLRKIKRLTYLPFDLIASQPIR</sequence>
<keyword evidence="1" id="KW-1133">Transmembrane helix</keyword>
<protein>
    <submittedName>
        <fullName evidence="2">Uncharacterized protein</fullName>
    </submittedName>
</protein>
<reference evidence="2" key="1">
    <citation type="journal article" date="2014" name="Front. Microbiol.">
        <title>High frequency of phylogenetically diverse reductive dehalogenase-homologous genes in deep subseafloor sedimentary metagenomes.</title>
        <authorList>
            <person name="Kawai M."/>
            <person name="Futagami T."/>
            <person name="Toyoda A."/>
            <person name="Takaki Y."/>
            <person name="Nishi S."/>
            <person name="Hori S."/>
            <person name="Arai W."/>
            <person name="Tsubouchi T."/>
            <person name="Morono Y."/>
            <person name="Uchiyama I."/>
            <person name="Ito T."/>
            <person name="Fujiyama A."/>
            <person name="Inagaki F."/>
            <person name="Takami H."/>
        </authorList>
    </citation>
    <scope>NUCLEOTIDE SEQUENCE</scope>
    <source>
        <strain evidence="2">Expedition CK06-06</strain>
    </source>
</reference>
<dbReference type="EMBL" id="BARS01020509">
    <property type="protein sequence ID" value="GAG08118.1"/>
    <property type="molecule type" value="Genomic_DNA"/>
</dbReference>
<evidence type="ECO:0000313" key="2">
    <source>
        <dbReference type="EMBL" id="GAG08118.1"/>
    </source>
</evidence>
<dbReference type="AlphaFoldDB" id="X0V6K2"/>
<keyword evidence="1" id="KW-0812">Transmembrane</keyword>
<organism evidence="2">
    <name type="scientific">marine sediment metagenome</name>
    <dbReference type="NCBI Taxonomy" id="412755"/>
    <lineage>
        <taxon>unclassified sequences</taxon>
        <taxon>metagenomes</taxon>
        <taxon>ecological metagenomes</taxon>
    </lineage>
</organism>
<feature type="non-terminal residue" evidence="2">
    <location>
        <position position="1"/>
    </location>
</feature>
<gene>
    <name evidence="2" type="ORF">S01H1_33061</name>
</gene>
<accession>X0V6K2</accession>
<comment type="caution">
    <text evidence="2">The sequence shown here is derived from an EMBL/GenBank/DDBJ whole genome shotgun (WGS) entry which is preliminary data.</text>
</comment>
<evidence type="ECO:0000256" key="1">
    <source>
        <dbReference type="SAM" id="Phobius"/>
    </source>
</evidence>
<keyword evidence="1" id="KW-0472">Membrane</keyword>
<feature type="non-terminal residue" evidence="2">
    <location>
        <position position="273"/>
    </location>
</feature>
<name>X0V6K2_9ZZZZ</name>
<feature type="transmembrane region" description="Helical" evidence="1">
    <location>
        <begin position="151"/>
        <end position="179"/>
    </location>
</feature>